<dbReference type="AlphaFoldDB" id="A0A6M3IE08"/>
<dbReference type="EMBL" id="MT141171">
    <property type="protein sequence ID" value="QJA55656.1"/>
    <property type="molecule type" value="Genomic_DNA"/>
</dbReference>
<evidence type="ECO:0008006" key="2">
    <source>
        <dbReference type="Google" id="ProtNLM"/>
    </source>
</evidence>
<protein>
    <recommendedName>
        <fullName evidence="2">Holin</fullName>
    </recommendedName>
</protein>
<proteinExistence type="predicted"/>
<sequence>MDLTPLYIVGAATLRSVMGWLENALEDGEVSAFEWGQLGATVFRVGVIGAAAAYGLNLSGMEAAGTALIADFIFNALKKKA</sequence>
<organism evidence="1">
    <name type="scientific">viral metagenome</name>
    <dbReference type="NCBI Taxonomy" id="1070528"/>
    <lineage>
        <taxon>unclassified sequences</taxon>
        <taxon>metagenomes</taxon>
        <taxon>organismal metagenomes</taxon>
    </lineage>
</organism>
<reference evidence="1" key="1">
    <citation type="submission" date="2020-03" db="EMBL/GenBank/DDBJ databases">
        <title>The deep terrestrial virosphere.</title>
        <authorList>
            <person name="Holmfeldt K."/>
            <person name="Nilsson E."/>
            <person name="Simone D."/>
            <person name="Lopez-Fernandez M."/>
            <person name="Wu X."/>
            <person name="de Brujin I."/>
            <person name="Lundin D."/>
            <person name="Andersson A."/>
            <person name="Bertilsson S."/>
            <person name="Dopson M."/>
        </authorList>
    </citation>
    <scope>NUCLEOTIDE SEQUENCE</scope>
    <source>
        <strain evidence="1">MM415B02016</strain>
    </source>
</reference>
<evidence type="ECO:0000313" key="1">
    <source>
        <dbReference type="EMBL" id="QJA55656.1"/>
    </source>
</evidence>
<accession>A0A6M3IE08</accession>
<gene>
    <name evidence="1" type="ORF">MM415B02016_0004</name>
</gene>
<name>A0A6M3IE08_9ZZZZ</name>